<dbReference type="CDD" id="cd00293">
    <property type="entry name" value="USP-like"/>
    <property type="match status" value="1"/>
</dbReference>
<dbReference type="GeneID" id="24832102"/>
<dbReference type="InterPro" id="IPR006016">
    <property type="entry name" value="UspA"/>
</dbReference>
<dbReference type="KEGG" id="mhor:MSHOH_2787"/>
<name>A0A0E3WUG9_9EURY</name>
<dbReference type="SUPFAM" id="SSF52402">
    <property type="entry name" value="Adenine nucleotide alpha hydrolases-like"/>
    <property type="match status" value="1"/>
</dbReference>
<accession>A0A0E3WUG9</accession>
<organism evidence="3 4">
    <name type="scientific">Methanosarcina horonobensis HB-1 = JCM 15518</name>
    <dbReference type="NCBI Taxonomy" id="1434110"/>
    <lineage>
        <taxon>Archaea</taxon>
        <taxon>Methanobacteriati</taxon>
        <taxon>Methanobacteriota</taxon>
        <taxon>Stenosarchaea group</taxon>
        <taxon>Methanomicrobia</taxon>
        <taxon>Methanosarcinales</taxon>
        <taxon>Methanosarcinaceae</taxon>
        <taxon>Methanosarcina</taxon>
    </lineage>
</organism>
<dbReference type="InterPro" id="IPR014729">
    <property type="entry name" value="Rossmann-like_a/b/a_fold"/>
</dbReference>
<evidence type="ECO:0000256" key="1">
    <source>
        <dbReference type="ARBA" id="ARBA00008791"/>
    </source>
</evidence>
<dbReference type="Gene3D" id="3.40.50.620">
    <property type="entry name" value="HUPs"/>
    <property type="match status" value="1"/>
</dbReference>
<proteinExistence type="inferred from homology"/>
<comment type="similarity">
    <text evidence="1">Belongs to the universal stress protein A family.</text>
</comment>
<dbReference type="PRINTS" id="PR01438">
    <property type="entry name" value="UNVRSLSTRESS"/>
</dbReference>
<dbReference type="EMBL" id="CP009516">
    <property type="protein sequence ID" value="AKB79270.1"/>
    <property type="molecule type" value="Genomic_DNA"/>
</dbReference>
<dbReference type="Pfam" id="PF00582">
    <property type="entry name" value="Usp"/>
    <property type="match status" value="1"/>
</dbReference>
<dbReference type="PATRIC" id="fig|1434110.4.peg.3597"/>
<gene>
    <name evidence="3" type="ORF">MSHOH_2787</name>
</gene>
<dbReference type="STRING" id="1434110.MSHOH_2787"/>
<dbReference type="AlphaFoldDB" id="A0A0E3WUG9"/>
<dbReference type="RefSeq" id="WP_204245334.1">
    <property type="nucleotide sequence ID" value="NZ_BBCW01000033.1"/>
</dbReference>
<evidence type="ECO:0000313" key="3">
    <source>
        <dbReference type="EMBL" id="AKB79270.1"/>
    </source>
</evidence>
<feature type="domain" description="UspA" evidence="2">
    <location>
        <begin position="14"/>
        <end position="154"/>
    </location>
</feature>
<protein>
    <submittedName>
        <fullName evidence="3">Universal stress protein</fullName>
    </submittedName>
</protein>
<dbReference type="InterPro" id="IPR006015">
    <property type="entry name" value="Universal_stress_UspA"/>
</dbReference>
<evidence type="ECO:0000313" key="4">
    <source>
        <dbReference type="Proteomes" id="UP000033101"/>
    </source>
</evidence>
<keyword evidence="4" id="KW-1185">Reference proteome</keyword>
<sequence length="154" mass="16602">MGYKGVDNINENRFKKILIATDGSENAEKAASYGMDIAKVTGAEVYALYVISTEHAGTARTVMGWTEAFEEYLANKGGAATAYVQNLGKEAGINVEPVYLKGSPAEKILEYAEENNIGLIVMGTQGLTGVKRFLIGSVAENVLRHSKVPVMIIR</sequence>
<dbReference type="HOGENOM" id="CLU_049301_11_1_2"/>
<dbReference type="PANTHER" id="PTHR46268">
    <property type="entry name" value="STRESS RESPONSE PROTEIN NHAX"/>
    <property type="match status" value="1"/>
</dbReference>
<reference evidence="3 4" key="1">
    <citation type="submission" date="2014-07" db="EMBL/GenBank/DDBJ databases">
        <title>Methanogenic archaea and the global carbon cycle.</title>
        <authorList>
            <person name="Henriksen J.R."/>
            <person name="Luke J."/>
            <person name="Reinhart S."/>
            <person name="Benedict M.N."/>
            <person name="Youngblut N.D."/>
            <person name="Metcalf M.E."/>
            <person name="Whitaker R.J."/>
            <person name="Metcalf W.W."/>
        </authorList>
    </citation>
    <scope>NUCLEOTIDE SEQUENCE [LARGE SCALE GENOMIC DNA]</scope>
    <source>
        <strain evidence="3 4">HB-1</strain>
    </source>
</reference>
<dbReference type="Proteomes" id="UP000033101">
    <property type="component" value="Chromosome"/>
</dbReference>
<evidence type="ECO:0000259" key="2">
    <source>
        <dbReference type="Pfam" id="PF00582"/>
    </source>
</evidence>
<dbReference type="PANTHER" id="PTHR46268:SF24">
    <property type="entry name" value="UNIVERSAL STRESS PROTEIN"/>
    <property type="match status" value="1"/>
</dbReference>
<dbReference type="OrthoDB" id="105697at2157"/>